<keyword evidence="3" id="KW-1185">Reference proteome</keyword>
<feature type="signal peptide" evidence="1">
    <location>
        <begin position="1"/>
        <end position="23"/>
    </location>
</feature>
<dbReference type="RefSeq" id="WP_338575673.1">
    <property type="nucleotide sequence ID" value="NZ_CP146369.1"/>
</dbReference>
<dbReference type="EMBL" id="CP146369">
    <property type="protein sequence ID" value="WWT53783.1"/>
    <property type="molecule type" value="Genomic_DNA"/>
</dbReference>
<evidence type="ECO:0000313" key="3">
    <source>
        <dbReference type="Proteomes" id="UP001363460"/>
    </source>
</evidence>
<proteinExistence type="predicted"/>
<accession>A0ABZ2IEK2</accession>
<name>A0ABZ2IEK2_9CAUL</name>
<gene>
    <name evidence="2" type="ORF">V8J38_11010</name>
</gene>
<dbReference type="Proteomes" id="UP001363460">
    <property type="component" value="Chromosome"/>
</dbReference>
<organism evidence="2 3">
    <name type="scientific">Brevundimonas olei</name>
    <dbReference type="NCBI Taxonomy" id="657642"/>
    <lineage>
        <taxon>Bacteria</taxon>
        <taxon>Pseudomonadati</taxon>
        <taxon>Pseudomonadota</taxon>
        <taxon>Alphaproteobacteria</taxon>
        <taxon>Caulobacterales</taxon>
        <taxon>Caulobacteraceae</taxon>
        <taxon>Brevundimonas</taxon>
    </lineage>
</organism>
<sequence>MAFWTMIALAAGLTSMEPLQAQAQAPAQSSAQSQTTPDPDAVQVEDVTVAASLRDAQLRARVDTFIESNMAPPAGRPLARWNKPVCVATAHLTPQYAQAVIDRVAQHIIEAGGDVAGPGCKVDVMIVGTDDGAQIAKALVKDDPRGYRPARGATDRGRAALQRFQEDEAPVRWWHISLPVNIDTGEIAVRLDGEEYPTNTMRESSRLRSNVRDDLARVVIIVDFTRTTQVRMSALVDYVAFIALAQVNPEGDLAGHDTILNLFTRPDEVTEMTRWDRDYLAALYRATPNRFTLQAQTRGIADEVVHGRRDR</sequence>
<keyword evidence="1" id="KW-0732">Signal</keyword>
<evidence type="ECO:0008006" key="4">
    <source>
        <dbReference type="Google" id="ProtNLM"/>
    </source>
</evidence>
<protein>
    <recommendedName>
        <fullName evidence="4">DUF2927 domain-containing protein</fullName>
    </recommendedName>
</protein>
<feature type="chain" id="PRO_5047511199" description="DUF2927 domain-containing protein" evidence="1">
    <location>
        <begin position="24"/>
        <end position="311"/>
    </location>
</feature>
<evidence type="ECO:0000313" key="2">
    <source>
        <dbReference type="EMBL" id="WWT53783.1"/>
    </source>
</evidence>
<evidence type="ECO:0000256" key="1">
    <source>
        <dbReference type="SAM" id="SignalP"/>
    </source>
</evidence>
<reference evidence="2 3" key="1">
    <citation type="submission" date="2024-02" db="EMBL/GenBank/DDBJ databases">
        <title>Distribution and functional of Brevundimonas-related endobacteria within Verticillium dahliae.</title>
        <authorList>
            <person name="Zeng H."/>
        </authorList>
    </citation>
    <scope>NUCLEOTIDE SEQUENCE [LARGE SCALE GENOMIC DNA]</scope>
    <source>
        <strain evidence="2 3">TRM 44200</strain>
    </source>
</reference>